<evidence type="ECO:0000259" key="1">
    <source>
        <dbReference type="SMART" id="SM00672"/>
    </source>
</evidence>
<reference evidence="2" key="1">
    <citation type="journal article" date="2020" name="Stud. Mycol.">
        <title>101 Dothideomycetes genomes: a test case for predicting lifestyles and emergence of pathogens.</title>
        <authorList>
            <person name="Haridas S."/>
            <person name="Albert R."/>
            <person name="Binder M."/>
            <person name="Bloem J."/>
            <person name="Labutti K."/>
            <person name="Salamov A."/>
            <person name="Andreopoulos B."/>
            <person name="Baker S."/>
            <person name="Barry K."/>
            <person name="Bills G."/>
            <person name="Bluhm B."/>
            <person name="Cannon C."/>
            <person name="Castanera R."/>
            <person name="Culley D."/>
            <person name="Daum C."/>
            <person name="Ezra D."/>
            <person name="Gonzalez J."/>
            <person name="Henrissat B."/>
            <person name="Kuo A."/>
            <person name="Liang C."/>
            <person name="Lipzen A."/>
            <person name="Lutzoni F."/>
            <person name="Magnuson J."/>
            <person name="Mondo S."/>
            <person name="Nolan M."/>
            <person name="Ohm R."/>
            <person name="Pangilinan J."/>
            <person name="Park H.-J."/>
            <person name="Ramirez L."/>
            <person name="Alfaro M."/>
            <person name="Sun H."/>
            <person name="Tritt A."/>
            <person name="Yoshinaga Y."/>
            <person name="Zwiers L.-H."/>
            <person name="Turgeon B."/>
            <person name="Goodwin S."/>
            <person name="Spatafora J."/>
            <person name="Crous P."/>
            <person name="Grigoriev I."/>
        </authorList>
    </citation>
    <scope>NUCLEOTIDE SEQUENCE</scope>
    <source>
        <strain evidence="2">Tuck. ex Michener</strain>
    </source>
</reference>
<dbReference type="GO" id="GO:0016740">
    <property type="term" value="F:transferase activity"/>
    <property type="evidence" value="ECO:0007669"/>
    <property type="project" value="UniProtKB-KW"/>
</dbReference>
<evidence type="ECO:0000313" key="3">
    <source>
        <dbReference type="Proteomes" id="UP000800092"/>
    </source>
</evidence>
<protein>
    <submittedName>
        <fullName evidence="2">Glycosyltransferase family 90 protein</fullName>
    </submittedName>
</protein>
<dbReference type="PANTHER" id="PTHR12203">
    <property type="entry name" value="KDEL LYS-ASP-GLU-LEU CONTAINING - RELATED"/>
    <property type="match status" value="1"/>
</dbReference>
<name>A0A6A6GZD4_VIRVR</name>
<gene>
    <name evidence="2" type="ORF">EV356DRAFT_519215</name>
</gene>
<dbReference type="InterPro" id="IPR006598">
    <property type="entry name" value="CAP10"/>
</dbReference>
<dbReference type="PANTHER" id="PTHR12203:SF104">
    <property type="entry name" value="PROTEIN CAP1, PUTATIVE (AFU_ORTHOLOGUE AFUA_1G05595)-RELATED"/>
    <property type="match status" value="1"/>
</dbReference>
<dbReference type="InterPro" id="IPR051091">
    <property type="entry name" value="O-Glucosyltr/Glycosyltrsf_90"/>
</dbReference>
<dbReference type="Proteomes" id="UP000800092">
    <property type="component" value="Unassembled WGS sequence"/>
</dbReference>
<keyword evidence="3" id="KW-1185">Reference proteome</keyword>
<feature type="domain" description="Glycosyl transferase CAP10" evidence="1">
    <location>
        <begin position="299"/>
        <end position="592"/>
    </location>
</feature>
<dbReference type="SMART" id="SM00672">
    <property type="entry name" value="CAP10"/>
    <property type="match status" value="1"/>
</dbReference>
<dbReference type="Pfam" id="PF05686">
    <property type="entry name" value="Glyco_transf_90"/>
    <property type="match status" value="1"/>
</dbReference>
<dbReference type="AlphaFoldDB" id="A0A6A6GZD4"/>
<proteinExistence type="predicted"/>
<keyword evidence="2" id="KW-0808">Transferase</keyword>
<sequence>MWISARLKRPTSLLAILLFAIISLLYLRHPYTPPPPPPAPQPGPSISEVAPALDPLEALDTRSHPVDQLIRHGEAQFEQALAKQSKNLAEAVKEYRRRYKIPPPPNFDEWFDFAQRKGVVLIDEYDTIYHNLLPFWALPPQILRSRVREAIGFGANFLTGLQIRNGEVANIAGGPDWLKEALTGMTKDFLAYLPDMDLPFNMHDEPRVVVPSEELSKLVAQAKDVDMPEAYTNERPKNAFSPRPKDVNDGKRIDEVKVTKFNVYAHQPTWTPSKLSCPLDSPARKDLDELQKDNITAYALGDLGFIYNHTAFSDICLTPSLRETYGFFDRPNAFNIIHDLFPVFSQSKVSSFQDILYPSPWYWYGKVSYNEKKDMEWRLKEDRLWWRGSTTGGFSRSGGWRRQHRQQLVSRINAGNQAKILVDQGTEKEPNWQPREVSRSDYKEIIDVNFSHIGQCDPEDCEAQKAFFDPATEVDQQDAWKYKYLLDMDGNAFSGRFYAFLRSHSLVYKMSIFQEWHSEWVKPWVHYIPLSLKGGEWLEIVRYFSGEPEGKLQAPRMAEQGRMWAEKALRNEDFEVYFFRLLLEYGRLVDDNRATIGYAA</sequence>
<evidence type="ECO:0000313" key="2">
    <source>
        <dbReference type="EMBL" id="KAF2230977.1"/>
    </source>
</evidence>
<organism evidence="2 3">
    <name type="scientific">Viridothelium virens</name>
    <name type="common">Speckled blister lichen</name>
    <name type="synonym">Trypethelium virens</name>
    <dbReference type="NCBI Taxonomy" id="1048519"/>
    <lineage>
        <taxon>Eukaryota</taxon>
        <taxon>Fungi</taxon>
        <taxon>Dikarya</taxon>
        <taxon>Ascomycota</taxon>
        <taxon>Pezizomycotina</taxon>
        <taxon>Dothideomycetes</taxon>
        <taxon>Dothideomycetes incertae sedis</taxon>
        <taxon>Trypetheliales</taxon>
        <taxon>Trypetheliaceae</taxon>
        <taxon>Viridothelium</taxon>
    </lineage>
</organism>
<dbReference type="OrthoDB" id="541052at2759"/>
<dbReference type="EMBL" id="ML991833">
    <property type="protein sequence ID" value="KAF2230977.1"/>
    <property type="molecule type" value="Genomic_DNA"/>
</dbReference>
<accession>A0A6A6GZD4</accession>